<proteinExistence type="predicted"/>
<dbReference type="EMBL" id="JAERRG010000038">
    <property type="protein sequence ID" value="MBL1119863.1"/>
    <property type="molecule type" value="Genomic_DNA"/>
</dbReference>
<dbReference type="Proteomes" id="UP000621510">
    <property type="component" value="Unassembled WGS sequence"/>
</dbReference>
<name>A0ABS1Q5D6_9ACTN</name>
<accession>A0ABS1Q5D6</accession>
<reference evidence="1 2" key="1">
    <citation type="submission" date="2021-01" db="EMBL/GenBank/DDBJ databases">
        <title>WGS of actinomycetes isolated from Thailand.</title>
        <authorList>
            <person name="Thawai C."/>
        </authorList>
    </citation>
    <scope>NUCLEOTIDE SEQUENCE [LARGE SCALE GENOMIC DNA]</scope>
    <source>
        <strain evidence="1 2">CA3R110</strain>
    </source>
</reference>
<evidence type="ECO:0000313" key="1">
    <source>
        <dbReference type="EMBL" id="MBL1119863.1"/>
    </source>
</evidence>
<comment type="caution">
    <text evidence="1">The sequence shown here is derived from an EMBL/GenBank/DDBJ whole genome shotgun (WGS) entry which is preliminary data.</text>
</comment>
<organism evidence="1 2">
    <name type="scientific">Streptomyces endocoffeicus</name>
    <dbReference type="NCBI Taxonomy" id="2898945"/>
    <lineage>
        <taxon>Bacteria</taxon>
        <taxon>Bacillati</taxon>
        <taxon>Actinomycetota</taxon>
        <taxon>Actinomycetes</taxon>
        <taxon>Kitasatosporales</taxon>
        <taxon>Streptomycetaceae</taxon>
        <taxon>Streptomyces</taxon>
    </lineage>
</organism>
<gene>
    <name evidence="1" type="ORF">JK364_47325</name>
</gene>
<evidence type="ECO:0000313" key="2">
    <source>
        <dbReference type="Proteomes" id="UP000621510"/>
    </source>
</evidence>
<keyword evidence="2" id="KW-1185">Reference proteome</keyword>
<dbReference type="RefSeq" id="WP_201857667.1">
    <property type="nucleotide sequence ID" value="NZ_JAERRG010000038.1"/>
</dbReference>
<sequence>MKPYETVFRLTFTPILLAAALTEGISAAHAQAGRELIMKLAKKLLMVGAVVATTAGLGIIPAEASSSAAAACWTFGNTTSFGTYGGQVCDSNHIMGWAKDTKADGYCVFLRVHYPNGYADGPWACPKNVQKSWDWWAPQGITNVSIEKVYAP</sequence>
<protein>
    <submittedName>
        <fullName evidence="1">Uncharacterized protein</fullName>
    </submittedName>
</protein>